<dbReference type="AlphaFoldDB" id="A0A4R4IXE7"/>
<dbReference type="InterPro" id="IPR032428">
    <property type="entry name" value="TrfB"/>
</dbReference>
<dbReference type="EMBL" id="PUJY01000059">
    <property type="protein sequence ID" value="TDB45638.1"/>
    <property type="molecule type" value="Genomic_DNA"/>
</dbReference>
<organism evidence="4 5">
    <name type="scientific">Photorhabdus khanii subsp. guanajuatensis</name>
    <dbReference type="NCBI Taxonomy" id="2100166"/>
    <lineage>
        <taxon>Bacteria</taxon>
        <taxon>Pseudomonadati</taxon>
        <taxon>Pseudomonadota</taxon>
        <taxon>Gammaproteobacteria</taxon>
        <taxon>Enterobacterales</taxon>
        <taxon>Morganellaceae</taxon>
        <taxon>Photorhabdus</taxon>
    </lineage>
</organism>
<reference evidence="4 5" key="1">
    <citation type="journal article" date="2019" name="Int. J. Syst. Evol. Microbiol.">
        <title>Photorhabdus khanii subsp. guanajuatensis subsp. nov., isolated from Heterorhabditis atacamensis, and Photorhabdus luminescens subsp. mexicana subsp. nov., isolated from Heterorhabditis mexicana entomopathogenic nematodes.</title>
        <authorList>
            <person name="Machado R.A.R."/>
            <person name="Bruno P."/>
            <person name="Arce C.C.M."/>
            <person name="Liechti N."/>
            <person name="Kohler A."/>
            <person name="Bernal J."/>
            <person name="Bruggmann R."/>
            <person name="Turlings T.C.J."/>
        </authorList>
    </citation>
    <scope>NUCLEOTIDE SEQUENCE [LARGE SCALE GENOMIC DNA]</scope>
    <source>
        <strain evidence="4 5">MEX20-17</strain>
    </source>
</reference>
<evidence type="ECO:0000256" key="1">
    <source>
        <dbReference type="ARBA" id="ARBA00023015"/>
    </source>
</evidence>
<keyword evidence="1" id="KW-0805">Transcription regulation</keyword>
<protein>
    <recommendedName>
        <fullName evidence="3">TrfB transcriptional repressor protein domain-containing protein</fullName>
    </recommendedName>
</protein>
<keyword evidence="2" id="KW-0804">Transcription</keyword>
<dbReference type="InterPro" id="IPR053721">
    <property type="entry name" value="Fimbrial_Adhesin_Reg"/>
</dbReference>
<dbReference type="Proteomes" id="UP000295598">
    <property type="component" value="Unassembled WGS sequence"/>
</dbReference>
<dbReference type="Pfam" id="PF16509">
    <property type="entry name" value="KORA"/>
    <property type="match status" value="1"/>
</dbReference>
<proteinExistence type="predicted"/>
<dbReference type="RefSeq" id="WP_132356082.1">
    <property type="nucleotide sequence ID" value="NZ_CAWOJO010000059.1"/>
</dbReference>
<feature type="domain" description="TrfB transcriptional repressor protein" evidence="3">
    <location>
        <begin position="10"/>
        <end position="90"/>
    </location>
</feature>
<dbReference type="Gene3D" id="1.10.10.2690">
    <property type="match status" value="1"/>
</dbReference>
<evidence type="ECO:0000313" key="5">
    <source>
        <dbReference type="Proteomes" id="UP000295598"/>
    </source>
</evidence>
<evidence type="ECO:0000313" key="4">
    <source>
        <dbReference type="EMBL" id="TDB45638.1"/>
    </source>
</evidence>
<name>A0A4R4IXE7_9GAMM</name>
<evidence type="ECO:0000256" key="2">
    <source>
        <dbReference type="ARBA" id="ARBA00023163"/>
    </source>
</evidence>
<sequence length="101" mass="11430">MVTIKRVSQAEWDSVYQALKGCTVTTLEIAYAVLVEGRKAVHVSNERNVTRQNIYAAVKRVTNILEEQNVDGLEAVNVLLPPDLAEKVREMAKPYMKEKKE</sequence>
<gene>
    <name evidence="4" type="ORF">C5467_21455</name>
</gene>
<accession>A0A4R4IXE7</accession>
<comment type="caution">
    <text evidence="4">The sequence shown here is derived from an EMBL/GenBank/DDBJ whole genome shotgun (WGS) entry which is preliminary data.</text>
</comment>
<evidence type="ECO:0000259" key="3">
    <source>
        <dbReference type="Pfam" id="PF16509"/>
    </source>
</evidence>